<gene>
    <name evidence="2" type="ORF">EWV91_00730</name>
</gene>
<protein>
    <submittedName>
        <fullName evidence="2">Uncharacterized protein</fullName>
    </submittedName>
</protein>
<feature type="transmembrane region" description="Helical" evidence="1">
    <location>
        <begin position="162"/>
        <end position="183"/>
    </location>
</feature>
<comment type="caution">
    <text evidence="2">The sequence shown here is derived from an EMBL/GenBank/DDBJ whole genome shotgun (WGS) entry which is preliminary data.</text>
</comment>
<proteinExistence type="predicted"/>
<keyword evidence="1" id="KW-0472">Membrane</keyword>
<dbReference type="AlphaFoldDB" id="A0A552G4U7"/>
<accession>A0A552G4U7</accession>
<evidence type="ECO:0000313" key="3">
    <source>
        <dbReference type="Proteomes" id="UP000320293"/>
    </source>
</evidence>
<keyword evidence="1" id="KW-1133">Transmembrane helix</keyword>
<dbReference type="EMBL" id="SFBF01000016">
    <property type="protein sequence ID" value="TRU54004.1"/>
    <property type="molecule type" value="Genomic_DNA"/>
</dbReference>
<sequence>MKNTIQSQQMILGYWILLSPLILLALFLFLGWIGWATSSNNTKDMFDYMNPSSSLSPLLQQFCNLTSSNSRSSCLTYQVKIFEKTQLDFLDAIRNGIIFQLVFWSLPIYIWTGFGYLIVGIFMSNWNLLGYAFKSFLTFALLKPVHLIFIGVATVFQPCTPAFAITWLIITLPIVLSITSWFLKSRST</sequence>
<name>A0A552G4U7_MICAE</name>
<keyword evidence="1" id="KW-0812">Transmembrane</keyword>
<evidence type="ECO:0000256" key="1">
    <source>
        <dbReference type="SAM" id="Phobius"/>
    </source>
</evidence>
<evidence type="ECO:0000313" key="2">
    <source>
        <dbReference type="EMBL" id="TRU54004.1"/>
    </source>
</evidence>
<dbReference type="Proteomes" id="UP000320293">
    <property type="component" value="Unassembled WGS sequence"/>
</dbReference>
<organism evidence="2 3">
    <name type="scientific">Microcystis aeruginosa Ma_QC_Ca_00000000_S207</name>
    <dbReference type="NCBI Taxonomy" id="2486251"/>
    <lineage>
        <taxon>Bacteria</taxon>
        <taxon>Bacillati</taxon>
        <taxon>Cyanobacteriota</taxon>
        <taxon>Cyanophyceae</taxon>
        <taxon>Oscillatoriophycideae</taxon>
        <taxon>Chroococcales</taxon>
        <taxon>Microcystaceae</taxon>
        <taxon>Microcystis</taxon>
    </lineage>
</organism>
<reference evidence="2 3" key="1">
    <citation type="submission" date="2019-01" db="EMBL/GenBank/DDBJ databases">
        <title>Coherence of Microcystis species and biogeography revealed through population genomics.</title>
        <authorList>
            <person name="Perez-Carrascal O.M."/>
            <person name="Terrat Y."/>
            <person name="Giani A."/>
            <person name="Fortin N."/>
            <person name="Tromas N."/>
            <person name="Shapiro B.J."/>
        </authorList>
    </citation>
    <scope>NUCLEOTIDE SEQUENCE [LARGE SCALE GENOMIC DNA]</scope>
    <source>
        <strain evidence="2">Ma_QC_Ca_00000000_S207</strain>
    </source>
</reference>
<feature type="transmembrane region" description="Helical" evidence="1">
    <location>
        <begin position="12"/>
        <end position="35"/>
    </location>
</feature>
<feature type="transmembrane region" description="Helical" evidence="1">
    <location>
        <begin position="97"/>
        <end position="123"/>
    </location>
</feature>
<feature type="transmembrane region" description="Helical" evidence="1">
    <location>
        <begin position="135"/>
        <end position="156"/>
    </location>
</feature>